<feature type="compositionally biased region" description="Gly residues" evidence="6">
    <location>
        <begin position="73"/>
        <end position="82"/>
    </location>
</feature>
<feature type="compositionally biased region" description="Low complexity" evidence="6">
    <location>
        <begin position="267"/>
        <end position="276"/>
    </location>
</feature>
<evidence type="ECO:0000259" key="8">
    <source>
        <dbReference type="PROSITE" id="PS50002"/>
    </source>
</evidence>
<feature type="compositionally biased region" description="Polar residues" evidence="6">
    <location>
        <begin position="483"/>
        <end position="495"/>
    </location>
</feature>
<dbReference type="GO" id="GO:0046328">
    <property type="term" value="P:regulation of JNK cascade"/>
    <property type="evidence" value="ECO:0007669"/>
    <property type="project" value="InterPro"/>
</dbReference>
<feature type="compositionally biased region" description="Acidic residues" evidence="6">
    <location>
        <begin position="170"/>
        <end position="187"/>
    </location>
</feature>
<evidence type="ECO:0000256" key="5">
    <source>
        <dbReference type="PROSITE-ProRule" id="PRU00192"/>
    </source>
</evidence>
<dbReference type="InterPro" id="IPR011993">
    <property type="entry name" value="PH-like_dom_sf"/>
</dbReference>
<dbReference type="Pfam" id="PF00018">
    <property type="entry name" value="SH3_1"/>
    <property type="match status" value="1"/>
</dbReference>
<keyword evidence="4" id="KW-0963">Cytoplasm</keyword>
<dbReference type="GO" id="GO:0007254">
    <property type="term" value="P:JNK cascade"/>
    <property type="evidence" value="ECO:0007669"/>
    <property type="project" value="TreeGrafter"/>
</dbReference>
<dbReference type="SUPFAM" id="SSF50044">
    <property type="entry name" value="SH3-domain"/>
    <property type="match status" value="1"/>
</dbReference>
<dbReference type="InterPro" id="IPR036028">
    <property type="entry name" value="SH3-like_dom_sf"/>
</dbReference>
<comment type="caution">
    <text evidence="9">The sequence shown here is derived from an EMBL/GenBank/DDBJ whole genome shotgun (WGS) entry which is preliminary data.</text>
</comment>
<feature type="region of interest" description="Disordered" evidence="6">
    <location>
        <begin position="457"/>
        <end position="518"/>
    </location>
</feature>
<keyword evidence="3 5" id="KW-0728">SH3 domain</keyword>
<dbReference type="Proteomes" id="UP001283361">
    <property type="component" value="Unassembled WGS sequence"/>
</dbReference>
<protein>
    <recommendedName>
        <fullName evidence="11">JNK-interacting protein 1</fullName>
    </recommendedName>
</protein>
<evidence type="ECO:0000256" key="3">
    <source>
        <dbReference type="ARBA" id="ARBA00022443"/>
    </source>
</evidence>
<feature type="domain" description="PID" evidence="7">
    <location>
        <begin position="614"/>
        <end position="743"/>
    </location>
</feature>
<dbReference type="GO" id="GO:0005078">
    <property type="term" value="F:MAP-kinase scaffold activity"/>
    <property type="evidence" value="ECO:0007669"/>
    <property type="project" value="TreeGrafter"/>
</dbReference>
<feature type="region of interest" description="Disordered" evidence="6">
    <location>
        <begin position="247"/>
        <end position="288"/>
    </location>
</feature>
<feature type="compositionally biased region" description="Low complexity" evidence="6">
    <location>
        <begin position="62"/>
        <end position="72"/>
    </location>
</feature>
<comment type="subcellular location">
    <subcellularLocation>
        <location evidence="1">Cytoplasm</location>
    </subcellularLocation>
</comment>
<dbReference type="PROSITE" id="PS01179">
    <property type="entry name" value="PID"/>
    <property type="match status" value="1"/>
</dbReference>
<feature type="compositionally biased region" description="Basic and acidic residues" evidence="6">
    <location>
        <begin position="46"/>
        <end position="60"/>
    </location>
</feature>
<feature type="region of interest" description="Disordered" evidence="6">
    <location>
        <begin position="29"/>
        <end position="89"/>
    </location>
</feature>
<sequence>MMKLRRPLCSDVTLRLAVDLTPEEEYCFHGDRTDDDAKNENLTSHQEIRRTGRDDNRRQDFGNNNSSSQQDYGGSGGSGSGGLTSSSGRGGHVCNWYSRQGTSDKTAKDIYNHEHFLTDTKLYNTVALDSEFKRHLEEEGNDFKEDKLYEDIDYGEIGRTSSHAGMHSNEDDDDDDDSITKDNDDEVFVTLSDEDKTPPPSTARHPKRASPCFADAELSCCFTDTRHGAAQVRESCSRFLTSLPLTGVRDVDKPPCGDTATEDEGNNNDNNNNSSSACGKPSRSVRSNTRNCLDLEQELRGAAAAEEMDNEAENDMEDGDFDDEDDDDESDDFALSNIDLPEAPPEIPVDMDEDVDEGMEAMDPSLVMSIHGELCELDPLYSAPDSDQGPGQKVEEVSDEMMKSIAEEIHDVLTDGEKEVSVDEAKEGQSPLRNQLPFHYPFTMKHVGYLFDKSRHHFTSSKPDKPKKSSRTSKSQTSCKTTRASPTYAQRISFTNPPPEEREEKVTEVTEECVPQGASGTVRVSVSTMTSPQHLPAVTDLEVTHRGLHRFIPRHHDEINIGIGDPIHVIKEYDDLWCEGINLATNERGIFPAMYANDLKFLDESDDDEEEYWKFNMKFLGSMEVTAHKGDDILLYAINKVAKSHQGKIHNAAVCILEINQYGIRMIDKSKDGHEKDTFSHFFALKNISFCGTHPKDNRYFAFITKHPRDYKFACHVFHGNRPTHRARDALGEAFKRFYQEYMAFTHPTEDIYIE</sequence>
<dbReference type="AlphaFoldDB" id="A0AAE0YHY0"/>
<feature type="compositionally biased region" description="Basic and acidic residues" evidence="6">
    <location>
        <begin position="29"/>
        <end position="39"/>
    </location>
</feature>
<evidence type="ECO:0000256" key="1">
    <source>
        <dbReference type="ARBA" id="ARBA00004496"/>
    </source>
</evidence>
<comment type="similarity">
    <text evidence="2">Belongs to the JIP scaffold family.</text>
</comment>
<evidence type="ECO:0000256" key="2">
    <source>
        <dbReference type="ARBA" id="ARBA00009866"/>
    </source>
</evidence>
<dbReference type="PANTHER" id="PTHR47437:SF4">
    <property type="entry name" value="JNK-INTERACTING PROTEIN 1-LIKE PROTEIN"/>
    <property type="match status" value="1"/>
</dbReference>
<dbReference type="SMART" id="SM00326">
    <property type="entry name" value="SH3"/>
    <property type="match status" value="1"/>
</dbReference>
<evidence type="ECO:0000259" key="7">
    <source>
        <dbReference type="PROSITE" id="PS01179"/>
    </source>
</evidence>
<accession>A0AAE0YHY0</accession>
<dbReference type="PANTHER" id="PTHR47437">
    <property type="entry name" value="JNK-INTERACTING PROTEIN 1-LIKE PROTEIN"/>
    <property type="match status" value="1"/>
</dbReference>
<dbReference type="Gene3D" id="2.30.29.30">
    <property type="entry name" value="Pleckstrin-homology domain (PH domain)/Phosphotyrosine-binding domain (PTB)"/>
    <property type="match status" value="1"/>
</dbReference>
<feature type="region of interest" description="Disordered" evidence="6">
    <location>
        <begin position="159"/>
        <end position="209"/>
    </location>
</feature>
<dbReference type="EMBL" id="JAWDGP010006127">
    <property type="protein sequence ID" value="KAK3746661.1"/>
    <property type="molecule type" value="Genomic_DNA"/>
</dbReference>
<evidence type="ECO:0008006" key="11">
    <source>
        <dbReference type="Google" id="ProtNLM"/>
    </source>
</evidence>
<feature type="domain" description="SH3" evidence="8">
    <location>
        <begin position="540"/>
        <end position="601"/>
    </location>
</feature>
<dbReference type="SMART" id="SM00462">
    <property type="entry name" value="PTB"/>
    <property type="match status" value="1"/>
</dbReference>
<feature type="compositionally biased region" description="Acidic residues" evidence="6">
    <location>
        <begin position="306"/>
        <end position="332"/>
    </location>
</feature>
<dbReference type="PROSITE" id="PS50002">
    <property type="entry name" value="SH3"/>
    <property type="match status" value="1"/>
</dbReference>
<proteinExistence type="inferred from homology"/>
<reference evidence="9" key="1">
    <citation type="journal article" date="2023" name="G3 (Bethesda)">
        <title>A reference genome for the long-term kleptoplast-retaining sea slug Elysia crispata morphotype clarki.</title>
        <authorList>
            <person name="Eastman K.E."/>
            <person name="Pendleton A.L."/>
            <person name="Shaikh M.A."/>
            <person name="Suttiyut T."/>
            <person name="Ogas R."/>
            <person name="Tomko P."/>
            <person name="Gavelis G."/>
            <person name="Widhalm J.R."/>
            <person name="Wisecaver J.H."/>
        </authorList>
    </citation>
    <scope>NUCLEOTIDE SEQUENCE</scope>
    <source>
        <strain evidence="9">ECLA1</strain>
    </source>
</reference>
<feature type="region of interest" description="Disordered" evidence="6">
    <location>
        <begin position="303"/>
        <end position="347"/>
    </location>
</feature>
<dbReference type="SUPFAM" id="SSF50729">
    <property type="entry name" value="PH domain-like"/>
    <property type="match status" value="1"/>
</dbReference>
<organism evidence="9 10">
    <name type="scientific">Elysia crispata</name>
    <name type="common">lettuce slug</name>
    <dbReference type="NCBI Taxonomy" id="231223"/>
    <lineage>
        <taxon>Eukaryota</taxon>
        <taxon>Metazoa</taxon>
        <taxon>Spiralia</taxon>
        <taxon>Lophotrochozoa</taxon>
        <taxon>Mollusca</taxon>
        <taxon>Gastropoda</taxon>
        <taxon>Heterobranchia</taxon>
        <taxon>Euthyneura</taxon>
        <taxon>Panpulmonata</taxon>
        <taxon>Sacoglossa</taxon>
        <taxon>Placobranchoidea</taxon>
        <taxon>Plakobranchidae</taxon>
        <taxon>Elysia</taxon>
    </lineage>
</organism>
<dbReference type="InterPro" id="IPR006020">
    <property type="entry name" value="PTB/PI_dom"/>
</dbReference>
<dbReference type="Gene3D" id="2.30.30.40">
    <property type="entry name" value="SH3 Domains"/>
    <property type="match status" value="1"/>
</dbReference>
<evidence type="ECO:0000256" key="6">
    <source>
        <dbReference type="SAM" id="MobiDB-lite"/>
    </source>
</evidence>
<evidence type="ECO:0000313" key="10">
    <source>
        <dbReference type="Proteomes" id="UP001283361"/>
    </source>
</evidence>
<feature type="compositionally biased region" description="Basic and acidic residues" evidence="6">
    <location>
        <begin position="499"/>
        <end position="508"/>
    </location>
</feature>
<evidence type="ECO:0000256" key="4">
    <source>
        <dbReference type="ARBA" id="ARBA00022490"/>
    </source>
</evidence>
<dbReference type="GO" id="GO:0008432">
    <property type="term" value="F:JUN kinase binding"/>
    <property type="evidence" value="ECO:0007669"/>
    <property type="project" value="TreeGrafter"/>
</dbReference>
<dbReference type="Pfam" id="PF00640">
    <property type="entry name" value="PID"/>
    <property type="match status" value="1"/>
</dbReference>
<dbReference type="GO" id="GO:0005737">
    <property type="term" value="C:cytoplasm"/>
    <property type="evidence" value="ECO:0007669"/>
    <property type="project" value="UniProtKB-SubCell"/>
</dbReference>
<dbReference type="CDD" id="cd01212">
    <property type="entry name" value="PTB_JIP"/>
    <property type="match status" value="1"/>
</dbReference>
<dbReference type="InterPro" id="IPR047178">
    <property type="entry name" value="JIP1_scaffold"/>
</dbReference>
<keyword evidence="10" id="KW-1185">Reference proteome</keyword>
<evidence type="ECO:0000313" key="9">
    <source>
        <dbReference type="EMBL" id="KAK3746661.1"/>
    </source>
</evidence>
<feature type="compositionally biased region" description="Low complexity" evidence="6">
    <location>
        <begin position="472"/>
        <end position="482"/>
    </location>
</feature>
<gene>
    <name evidence="9" type="ORF">RRG08_039086</name>
</gene>
<dbReference type="InterPro" id="IPR001452">
    <property type="entry name" value="SH3_domain"/>
</dbReference>
<name>A0AAE0YHY0_9GAST</name>
<dbReference type="CDD" id="cd11801">
    <property type="entry name" value="SH3_JIP1_like"/>
    <property type="match status" value="1"/>
</dbReference>
<dbReference type="FunFam" id="2.30.30.40:FF:000032">
    <property type="entry name" value="Putative C-Jun-amino-terminal kinase-interacting protein 2"/>
    <property type="match status" value="1"/>
</dbReference>